<evidence type="ECO:0000256" key="1">
    <source>
        <dbReference type="ARBA" id="ARBA00009403"/>
    </source>
</evidence>
<dbReference type="GO" id="GO:0031643">
    <property type="term" value="P:positive regulation of myelination"/>
    <property type="evidence" value="ECO:0007669"/>
    <property type="project" value="TreeGrafter"/>
</dbReference>
<dbReference type="FunFam" id="3.10.450.10:FF:000004">
    <property type="entry name" value="Cystatin C"/>
    <property type="match status" value="1"/>
</dbReference>
<evidence type="ECO:0000256" key="2">
    <source>
        <dbReference type="ARBA" id="ARBA00023157"/>
    </source>
</evidence>
<dbReference type="GO" id="GO:0005783">
    <property type="term" value="C:endoplasmic reticulum"/>
    <property type="evidence" value="ECO:0007669"/>
    <property type="project" value="TreeGrafter"/>
</dbReference>
<dbReference type="CDD" id="cd00042">
    <property type="entry name" value="CY"/>
    <property type="match status" value="1"/>
</dbReference>
<dbReference type="GO" id="GO:0005764">
    <property type="term" value="C:lysosome"/>
    <property type="evidence" value="ECO:0007669"/>
    <property type="project" value="TreeGrafter"/>
</dbReference>
<evidence type="ECO:0000313" key="6">
    <source>
        <dbReference type="Proteomes" id="UP001239994"/>
    </source>
</evidence>
<sequence length="156" mass="18012">MDVCHHFILLFLLAGLCSLEAKPLLIPGKAQNISKNDAEVKKAILTATYSFNNESNDAFFFKKSAVNEAQKQVVKGVKYILKMEISRTVCKKREINVDLDDCAFQTNHRLQQTFHCNFEVWAIPWLKIMKTTFFICNPLNKQCEMKQVKQPQQMLP</sequence>
<evidence type="ECO:0000259" key="4">
    <source>
        <dbReference type="SMART" id="SM00043"/>
    </source>
</evidence>
<dbReference type="EMBL" id="JAROKS010000020">
    <property type="protein sequence ID" value="KAK1791469.1"/>
    <property type="molecule type" value="Genomic_DNA"/>
</dbReference>
<dbReference type="PANTHER" id="PTHR47141:SF1">
    <property type="entry name" value="CYSTATIN-F"/>
    <property type="match status" value="1"/>
</dbReference>
<dbReference type="InterPro" id="IPR000010">
    <property type="entry name" value="Cystatin_dom"/>
</dbReference>
<keyword evidence="6" id="KW-1185">Reference proteome</keyword>
<feature type="signal peptide" evidence="3">
    <location>
        <begin position="1"/>
        <end position="21"/>
    </location>
</feature>
<dbReference type="Proteomes" id="UP001239994">
    <property type="component" value="Unassembled WGS sequence"/>
</dbReference>
<dbReference type="GO" id="GO:0006955">
    <property type="term" value="P:immune response"/>
    <property type="evidence" value="ECO:0007669"/>
    <property type="project" value="InterPro"/>
</dbReference>
<dbReference type="SMART" id="SM00043">
    <property type="entry name" value="CY"/>
    <property type="match status" value="1"/>
</dbReference>
<proteinExistence type="inferred from homology"/>
<accession>A0AAD8Z4U2</accession>
<dbReference type="Gene3D" id="3.10.450.10">
    <property type="match status" value="1"/>
</dbReference>
<dbReference type="GO" id="GO:0005615">
    <property type="term" value="C:extracellular space"/>
    <property type="evidence" value="ECO:0007669"/>
    <property type="project" value="TreeGrafter"/>
</dbReference>
<reference evidence="5" key="1">
    <citation type="submission" date="2023-03" db="EMBL/GenBank/DDBJ databases">
        <title>Electrophorus voltai genome.</title>
        <authorList>
            <person name="Bian C."/>
        </authorList>
    </citation>
    <scope>NUCLEOTIDE SEQUENCE</scope>
    <source>
        <strain evidence="5">CB-2022</strain>
        <tissue evidence="5">Muscle</tissue>
    </source>
</reference>
<dbReference type="GO" id="GO:0004869">
    <property type="term" value="F:cysteine-type endopeptidase inhibitor activity"/>
    <property type="evidence" value="ECO:0007669"/>
    <property type="project" value="InterPro"/>
</dbReference>
<comment type="similarity">
    <text evidence="1">Belongs to the cystatin family.</text>
</comment>
<evidence type="ECO:0000256" key="3">
    <source>
        <dbReference type="SAM" id="SignalP"/>
    </source>
</evidence>
<keyword evidence="2" id="KW-1015">Disulfide bond</keyword>
<feature type="chain" id="PRO_5042090024" description="Cystatin domain-containing protein" evidence="3">
    <location>
        <begin position="22"/>
        <end position="156"/>
    </location>
</feature>
<dbReference type="PANTHER" id="PTHR47141">
    <property type="entry name" value="CYSTATIN-F"/>
    <property type="match status" value="1"/>
</dbReference>
<name>A0AAD8Z4U2_9TELE</name>
<dbReference type="InterPro" id="IPR046350">
    <property type="entry name" value="Cystatin_sf"/>
</dbReference>
<comment type="caution">
    <text evidence="5">The sequence shown here is derived from an EMBL/GenBank/DDBJ whole genome shotgun (WGS) entry which is preliminary data.</text>
</comment>
<gene>
    <name evidence="5" type="ORF">P4O66_013478</name>
</gene>
<feature type="domain" description="Cystatin" evidence="4">
    <location>
        <begin position="25"/>
        <end position="137"/>
    </location>
</feature>
<dbReference type="SUPFAM" id="SSF54403">
    <property type="entry name" value="Cystatin/monellin"/>
    <property type="match status" value="1"/>
</dbReference>
<protein>
    <recommendedName>
        <fullName evidence="4">Cystatin domain-containing protein</fullName>
    </recommendedName>
</protein>
<dbReference type="Pfam" id="PF00031">
    <property type="entry name" value="Cystatin"/>
    <property type="match status" value="1"/>
</dbReference>
<organism evidence="5 6">
    <name type="scientific">Electrophorus voltai</name>
    <dbReference type="NCBI Taxonomy" id="2609070"/>
    <lineage>
        <taxon>Eukaryota</taxon>
        <taxon>Metazoa</taxon>
        <taxon>Chordata</taxon>
        <taxon>Craniata</taxon>
        <taxon>Vertebrata</taxon>
        <taxon>Euteleostomi</taxon>
        <taxon>Actinopterygii</taxon>
        <taxon>Neopterygii</taxon>
        <taxon>Teleostei</taxon>
        <taxon>Ostariophysi</taxon>
        <taxon>Gymnotiformes</taxon>
        <taxon>Gymnotoidei</taxon>
        <taxon>Gymnotidae</taxon>
        <taxon>Electrophorus</taxon>
    </lineage>
</organism>
<dbReference type="GO" id="GO:1903979">
    <property type="term" value="P:negative regulation of microglial cell activation"/>
    <property type="evidence" value="ECO:0007669"/>
    <property type="project" value="TreeGrafter"/>
</dbReference>
<dbReference type="GO" id="GO:0005770">
    <property type="term" value="C:late endosome"/>
    <property type="evidence" value="ECO:0007669"/>
    <property type="project" value="TreeGrafter"/>
</dbReference>
<dbReference type="InterPro" id="IPR042886">
    <property type="entry name" value="Cystatin-F"/>
</dbReference>
<dbReference type="AlphaFoldDB" id="A0AAD8Z4U2"/>
<dbReference type="GO" id="GO:0005794">
    <property type="term" value="C:Golgi apparatus"/>
    <property type="evidence" value="ECO:0007669"/>
    <property type="project" value="TreeGrafter"/>
</dbReference>
<evidence type="ECO:0000313" key="5">
    <source>
        <dbReference type="EMBL" id="KAK1791469.1"/>
    </source>
</evidence>
<keyword evidence="3" id="KW-0732">Signal</keyword>